<dbReference type="OrthoDB" id="9883564at2"/>
<sequence length="297" mass="34182">MKWFNRALRKSASQHSESVLRLGSRSSLSGPDFKSAPRYEVLLSRNILSFSLPVSSASQTNPWGEQRKSYFISRQADIYNDTLLARLDDVSVRRLSIVYAGWGYCDHEGVVGEALLEVKLWRLPCRNSDTDFRSAESLKRWLLKACEDDWREVYATVYLPKKSMHKVIRFEAGKVYSGQQLQYPMTMDDLMENEINGLTWFHYEVRIPGTYRRLFYLLPLTSEHLLQVSVELSSQKGPSDTKDTNFMELVKQNMAEFLDSVCYKPSETESGRFPLLRKADWPATMTGTKTGSGNERL</sequence>
<evidence type="ECO:0000313" key="1">
    <source>
        <dbReference type="EMBL" id="ABC27577.1"/>
    </source>
</evidence>
<dbReference type="KEGG" id="hch:HCH_00677"/>
<dbReference type="HOGENOM" id="CLU_1025893_0_0_6"/>
<proteinExistence type="predicted"/>
<reference evidence="1 2" key="1">
    <citation type="journal article" date="2005" name="Nucleic Acids Res.">
        <title>Genomic blueprint of Hahella chejuensis, a marine microbe producing an algicidal agent.</title>
        <authorList>
            <person name="Jeong H."/>
            <person name="Yim J.H."/>
            <person name="Lee C."/>
            <person name="Choi S.-H."/>
            <person name="Park Y.K."/>
            <person name="Yoon S.H."/>
            <person name="Hur C.-G."/>
            <person name="Kang H.-Y."/>
            <person name="Kim D."/>
            <person name="Lee H.H."/>
            <person name="Park K.H."/>
            <person name="Park S.-H."/>
            <person name="Park H.-S."/>
            <person name="Lee H.K."/>
            <person name="Oh T.K."/>
            <person name="Kim J.F."/>
        </authorList>
    </citation>
    <scope>NUCLEOTIDE SEQUENCE [LARGE SCALE GENOMIC DNA]</scope>
    <source>
        <strain evidence="1 2">KCTC 2396</strain>
    </source>
</reference>
<dbReference type="AlphaFoldDB" id="Q2SP47"/>
<gene>
    <name evidence="1" type="ordered locus">HCH_00677</name>
</gene>
<name>Q2SP47_HAHCH</name>
<accession>Q2SP47</accession>
<keyword evidence="2" id="KW-1185">Reference proteome</keyword>
<dbReference type="RefSeq" id="WP_011394654.1">
    <property type="nucleotide sequence ID" value="NC_007645.1"/>
</dbReference>
<dbReference type="EMBL" id="CP000155">
    <property type="protein sequence ID" value="ABC27577.1"/>
    <property type="molecule type" value="Genomic_DNA"/>
</dbReference>
<protein>
    <submittedName>
        <fullName evidence="1">Uncharacterized protein</fullName>
    </submittedName>
</protein>
<evidence type="ECO:0000313" key="2">
    <source>
        <dbReference type="Proteomes" id="UP000000238"/>
    </source>
</evidence>
<dbReference type="Proteomes" id="UP000000238">
    <property type="component" value="Chromosome"/>
</dbReference>
<dbReference type="STRING" id="349521.HCH_00677"/>
<organism evidence="1 2">
    <name type="scientific">Hahella chejuensis (strain KCTC 2396)</name>
    <dbReference type="NCBI Taxonomy" id="349521"/>
    <lineage>
        <taxon>Bacteria</taxon>
        <taxon>Pseudomonadati</taxon>
        <taxon>Pseudomonadota</taxon>
        <taxon>Gammaproteobacteria</taxon>
        <taxon>Oceanospirillales</taxon>
        <taxon>Hahellaceae</taxon>
        <taxon>Hahella</taxon>
    </lineage>
</organism>